<keyword evidence="3" id="KW-1185">Reference proteome</keyword>
<accession>A0ABN8NXK3</accession>
<proteinExistence type="predicted"/>
<feature type="non-terminal residue" evidence="2">
    <location>
        <position position="841"/>
    </location>
</feature>
<dbReference type="PANTHER" id="PTHR46289">
    <property type="entry name" value="52 KDA REPRESSOR OF THE INHIBITOR OF THE PROTEIN KINASE-LIKE PROTEIN-RELATED"/>
    <property type="match status" value="1"/>
</dbReference>
<evidence type="ECO:0000313" key="3">
    <source>
        <dbReference type="Proteomes" id="UP001159405"/>
    </source>
</evidence>
<dbReference type="Proteomes" id="UP001159405">
    <property type="component" value="Unassembled WGS sequence"/>
</dbReference>
<protein>
    <recommendedName>
        <fullName evidence="1">TTF-type domain-containing protein</fullName>
    </recommendedName>
</protein>
<evidence type="ECO:0000259" key="1">
    <source>
        <dbReference type="SMART" id="SM00597"/>
    </source>
</evidence>
<reference evidence="2 3" key="1">
    <citation type="submission" date="2022-05" db="EMBL/GenBank/DDBJ databases">
        <authorList>
            <consortium name="Genoscope - CEA"/>
            <person name="William W."/>
        </authorList>
    </citation>
    <scope>NUCLEOTIDE SEQUENCE [LARGE SCALE GENOMIC DNA]</scope>
</reference>
<dbReference type="Pfam" id="PF05699">
    <property type="entry name" value="Dimer_Tnp_hAT"/>
    <property type="match status" value="1"/>
</dbReference>
<comment type="caution">
    <text evidence="2">The sequence shown here is derived from an EMBL/GenBank/DDBJ whole genome shotgun (WGS) entry which is preliminary data.</text>
</comment>
<dbReference type="InterPro" id="IPR025398">
    <property type="entry name" value="DUF4371"/>
</dbReference>
<feature type="domain" description="TTF-type" evidence="1">
    <location>
        <begin position="154"/>
        <end position="236"/>
    </location>
</feature>
<organism evidence="2 3">
    <name type="scientific">Porites lobata</name>
    <dbReference type="NCBI Taxonomy" id="104759"/>
    <lineage>
        <taxon>Eukaryota</taxon>
        <taxon>Metazoa</taxon>
        <taxon>Cnidaria</taxon>
        <taxon>Anthozoa</taxon>
        <taxon>Hexacorallia</taxon>
        <taxon>Scleractinia</taxon>
        <taxon>Fungiina</taxon>
        <taxon>Poritidae</taxon>
        <taxon>Porites</taxon>
    </lineage>
</organism>
<evidence type="ECO:0000313" key="2">
    <source>
        <dbReference type="EMBL" id="CAH3124968.1"/>
    </source>
</evidence>
<dbReference type="Pfam" id="PF14291">
    <property type="entry name" value="DUF4371"/>
    <property type="match status" value="1"/>
</dbReference>
<dbReference type="InterPro" id="IPR012337">
    <property type="entry name" value="RNaseH-like_sf"/>
</dbReference>
<dbReference type="InterPro" id="IPR052958">
    <property type="entry name" value="IFN-induced_PKR_regulator"/>
</dbReference>
<dbReference type="InterPro" id="IPR006580">
    <property type="entry name" value="Znf_TTF"/>
</dbReference>
<dbReference type="SMART" id="SM00597">
    <property type="entry name" value="ZnF_TTF"/>
    <property type="match status" value="1"/>
</dbReference>
<name>A0ABN8NXK3_9CNID</name>
<dbReference type="InterPro" id="IPR008906">
    <property type="entry name" value="HATC_C_dom"/>
</dbReference>
<gene>
    <name evidence="2" type="ORF">PLOB_00031511</name>
</gene>
<sequence length="841" mass="95052">MFNENAYQARNTRARKRRLKFTLSGQRLPKEDSFHVFRRHYSSILSSLGKMQRSIESFFQRKRPSRDAADVNEDREVEAVQKEIVGAESGSSKASAPLSTAPKRSCNVCLESLDVGTLDRKRLTEVEMKKIIEDTKNERNAIPPARAEYPNNHQKRRYNPEWEVKFPWLRYSVTEDGAYCAYCFVFASSTPSPWEPLICAPFKDWKNAVGSKRGILTNHELSKTHQGAMLAAANFTAVSRREIESVKESLSRGYSDIVKKNRKILLAVLDVVIVLAKRGIAFRGNWDSAAMKENGNFEFFIKWLAKYDESLSEHLSTAAKNARYLSPQIQNEMINCLGESIRNALVTDLRKSKFISVMADESSDVSMTEQLAVCIRYLNASSDDEVRVNEVFLGFVELPTTDASTITDSLLGNLSKWGLDTERLRGMGFDGASNMSGTQSGVQARITQRYPKAKYFTHCSSHCLNLVIVASCNKVQEIKNFMTTFQELSFFFSYSPKRKEILKQNFSTSSDAEDLLADCPKEEHEERLFKSTLNGESLPTLSDTRWLSRVDSISTLLANYSKIYDAVAQVKAQSKGKSSHDASGFLHGMEQFQYIISAVLTQYVLGYTRPLSVLLQSKTCDLVKAHTEARNLVSLLAGLRTEEKFGKLYARAVKVAQTIEVLPSKPRTTVRQMHRANAPAESIPDFYRLNYYYPFLDHVIQHMNDRFPEALKGALQGTLLIPSNLRKLSTSVEEAIKKEFTEDLPMPQSFEHEVIRWKFAQQDNDSITSLAESVASCDERLSPNISTIFQLLLTLPVGSCSCERSFSALRRLKTWCRSSMGSNRLNGLALAYVHSEIHVEP</sequence>
<dbReference type="PANTHER" id="PTHR46289:SF14">
    <property type="entry name" value="DUF4371 DOMAIN-CONTAINING PROTEIN"/>
    <property type="match status" value="1"/>
</dbReference>
<dbReference type="SUPFAM" id="SSF53098">
    <property type="entry name" value="Ribonuclease H-like"/>
    <property type="match status" value="1"/>
</dbReference>
<dbReference type="EMBL" id="CALNXK010000040">
    <property type="protein sequence ID" value="CAH3124968.1"/>
    <property type="molecule type" value="Genomic_DNA"/>
</dbReference>